<accession>A0ACC0LTE5</accession>
<evidence type="ECO:0000313" key="1">
    <source>
        <dbReference type="EMBL" id="KAI8531781.1"/>
    </source>
</evidence>
<dbReference type="EMBL" id="CM046398">
    <property type="protein sequence ID" value="KAI8531781.1"/>
    <property type="molecule type" value="Genomic_DNA"/>
</dbReference>
<sequence>MVVVAGIGAGNVFVLDVVQRDMRERERLWFECLPIVLVQPSECVSTWLWSMAQLVGNDEIEPQIIELAEIEESLRSSFRCHTSSSTHSSGLSSGKDTVDDECASQWAEIDRLPTFERLRSSLFDENNGNKVDNQGNRVIDVTKLGAPERHMFVEKLIKHVEDDNLRLLQKMRRRIDKVGVELPTVVVRYKNLRVEAECEVVRGKPLPTLWNSLKRHLLDCTKLVGLKSQEAKINIIDDFNGIIMPRRMTLLLGPPGCGKTTLLKALSGNLDKSLKVAGEVSYNGQQLEEIIPQKTSAYISQNDLHIPKMTVRETLDFSARCQGVGTRAEIMVEVIRREKQARIVPDPDIDTYMKAISIEGQKTTTQTDYILKILGLNICAETLVGDAMRRGVSGGQNKRLTTGEIIIGPTRALFMDEISNGLDSSTAYQVIACLQQLAHVTDATILVALLQPAPEIFDLFDDIILMAEGKIVYHGPRSHIVEYFEDCGFRCPERKGVADFLQEVISRKGQAQYWHQAEQCYSYISVDMFSKKFKESTHAKKLDDELSLSFMECFHKNESCFGMYSLSKWVLFRACMSREWLLMRRNYFVYVFKSIQLVITASITMTMFLRGGAGSFVTNANRYLGASFFSIFVLFFDGKAELSMTVARLPIFFKQRDLYFYPAWSYAISSTILKVPLSLWSALIWTSLTYYGIGYSPEPARFFGQFMLLFSVHFAATSLFRFLGSVSRTMAAAITSTSFAQLFLFLFAGFIIPKKFLPVSIISEVQLWLHLSVSFLQHSVVSSQPKHPADQCNFSSVVKLAGNTTIGNETLENRGLHFSGYFFWISLGALLGFAILFNIGFTLALTFLNPPRSRAIISYEKFTQIQGSEDSPNGAEIEPKLKSFQKTTSKPHKDRVALPFEPLTLSFQDVQYYVGPLKKLQLLCNIAGALRPGVLTALMGVTGAGKTTLLDVLAGRKTTGTIEGDIRIGGHPMVQDTFARISGYCEQTDIHSPQITIEESVVYSAWLRLHPEIDSQTKLEFVREVLEIIELDEIRNCLVGMPGISGLSTEQRKRLTIAVELVANPSIIFMDEPTTGLDARAAAIVMRAVKNVADTGRTIVCTIHQPSIDIFEAFDELILLKTGGHLIYSGPLGQHSSNVVKYFEDISGVPTIRNNCNPATWMLEVTSPSAEAELGIDFSQVYKNSVLYMNNKALVTSLSIPPDSKELHFATRFAQNGWGQFKSCLWKQHLSYWRSPSYILNRYMYSLITSLLFGMLFWDQGRKLDNQQNLFNVLGAAFSVVFSLGINNCRSILPYVSTERSVLYRERFAGMYGSWAYALAQVTVEIPYILAQAIAFVIITYPTIGYYWSICKVLWYFYIVLCTFMYFTFLGMLLMAMTPELHIATILQAPLFSTCLLFSGFFIPQPQIPKWWIWMYYLAPTSWTLKGLLTSQYGDIEKEILLFGETKTVSAVLKDYFGISTPSVLIESTASGVWVTESPAVLMARRDIDPLLKDLSERKQSFRQNVVSMAVELKEVSIFNAFFAPLAKKTKLYCVQEAEIRAKNTEEEMLRLQKSLEERNGQLQASASSSEKFLKELDDLKSQLSATEATADASAASAESAQLQCFVLLRELDEKNSMLKEHEVRVNRLGEQLDLLQKDLQARESSQRQLKDDVLRIEHDIMQAIAKAGANQDCELRKLLEEVSPNNFEKINWLLSVKDQEIAKLRDETRIMSAHWKIKTDELESQLEKQRRADQELKKRVLKLEFCLQEARAQTRKLHRMGERRDKALKELRDQLATKQQSGASGIGKQNLWETSGFKIVVSMSMLTLILFSKR</sequence>
<proteinExistence type="predicted"/>
<dbReference type="Proteomes" id="UP001062846">
    <property type="component" value="Chromosome 11"/>
</dbReference>
<evidence type="ECO:0000313" key="2">
    <source>
        <dbReference type="Proteomes" id="UP001062846"/>
    </source>
</evidence>
<keyword evidence="2" id="KW-1185">Reference proteome</keyword>
<reference evidence="1" key="1">
    <citation type="submission" date="2022-02" db="EMBL/GenBank/DDBJ databases">
        <title>Plant Genome Project.</title>
        <authorList>
            <person name="Zhang R.-G."/>
        </authorList>
    </citation>
    <scope>NUCLEOTIDE SEQUENCE</scope>
    <source>
        <strain evidence="1">AT1</strain>
    </source>
</reference>
<gene>
    <name evidence="1" type="ORF">RHMOL_Rhmol11G0162400</name>
</gene>
<comment type="caution">
    <text evidence="1">The sequence shown here is derived from an EMBL/GenBank/DDBJ whole genome shotgun (WGS) entry which is preliminary data.</text>
</comment>
<organism evidence="1 2">
    <name type="scientific">Rhododendron molle</name>
    <name type="common">Chinese azalea</name>
    <name type="synonym">Azalea mollis</name>
    <dbReference type="NCBI Taxonomy" id="49168"/>
    <lineage>
        <taxon>Eukaryota</taxon>
        <taxon>Viridiplantae</taxon>
        <taxon>Streptophyta</taxon>
        <taxon>Embryophyta</taxon>
        <taxon>Tracheophyta</taxon>
        <taxon>Spermatophyta</taxon>
        <taxon>Magnoliopsida</taxon>
        <taxon>eudicotyledons</taxon>
        <taxon>Gunneridae</taxon>
        <taxon>Pentapetalae</taxon>
        <taxon>asterids</taxon>
        <taxon>Ericales</taxon>
        <taxon>Ericaceae</taxon>
        <taxon>Ericoideae</taxon>
        <taxon>Rhodoreae</taxon>
        <taxon>Rhododendron</taxon>
    </lineage>
</organism>
<protein>
    <submittedName>
        <fullName evidence="1">Uncharacterized protein</fullName>
    </submittedName>
</protein>
<name>A0ACC0LTE5_RHOML</name>